<evidence type="ECO:0000313" key="2">
    <source>
        <dbReference type="EMBL" id="MCS0631639.1"/>
    </source>
</evidence>
<sequence length="662" mass="68593">MRDHRIKGFSLRRPALAGLAALLAVSVSGTSGADDTATTANATASACSAASGSPARRTCRYSIINLDPEGGAAAFLNERGEAAVGSFVFGTSRFFDGDRLHDIGSLGGGFTSIAGLNNRGVVVGESSDASEPFPRVFGFRWTVAGGMRAIPGSDAGRVLGLNDRNQVVGSLFAPGVTARAVRWDANNRVVNLGPLPFSLSEAEVINDRALAGGYTDFADGTIHASLWTATGKTIDLGTLGGTRAFTQHINKRNEAAGYSDNATNDNELGFYWSARDGVVPTGAQGFPTRLVSALNDKGEITGDTDVPGGSAAYLWSRARGLTLLPRAGAAFSDAFDLNNKSQVVGGLGGGGPVDEARAVRWDGLANPVDLNTLLYRPPAGLVLNAGAAINDAGVILAYSNAGLVMLRPGTRGTDAPVLGPVTGLPFAVDVGQDVHLTLSFVDNSATQTHKAVVDWNDGCPSPAPVVTESGGTGQVTFQHRFCADGYYFLTVRVTDSGGRTTETRRDVVVNSPGLATVGGRGNLVRAGAPGGSRVPPVHFTFWTPVGNTAAGKSGKPFVRFDGPFQFRSDRIGTTTRSGPEAHLEGTGSLNGRTGYRFVVDATDGGQRQAGGSDSLRVRITHTDAGGKEVVDYDNGVVPAAGISAATRTKRTPIESGDIVLRN</sequence>
<feature type="chain" id="PRO_5047411254" description="PKD domain-containing protein" evidence="1">
    <location>
        <begin position="34"/>
        <end position="662"/>
    </location>
</feature>
<evidence type="ECO:0008006" key="4">
    <source>
        <dbReference type="Google" id="ProtNLM"/>
    </source>
</evidence>
<evidence type="ECO:0000256" key="1">
    <source>
        <dbReference type="SAM" id="SignalP"/>
    </source>
</evidence>
<proteinExistence type="predicted"/>
<dbReference type="Gene3D" id="2.60.40.10">
    <property type="entry name" value="Immunoglobulins"/>
    <property type="match status" value="1"/>
</dbReference>
<feature type="signal peptide" evidence="1">
    <location>
        <begin position="1"/>
        <end position="33"/>
    </location>
</feature>
<dbReference type="EMBL" id="JANUHC010000007">
    <property type="protein sequence ID" value="MCS0631639.1"/>
    <property type="molecule type" value="Genomic_DNA"/>
</dbReference>
<dbReference type="Proteomes" id="UP001165263">
    <property type="component" value="Unassembled WGS sequence"/>
</dbReference>
<protein>
    <recommendedName>
        <fullName evidence="4">PKD domain-containing protein</fullName>
    </recommendedName>
</protein>
<reference evidence="2" key="1">
    <citation type="submission" date="2022-08" db="EMBL/GenBank/DDBJ databases">
        <title>Reclassification of Massilia species as members of the genera Telluria, Duganella, Pseudoduganella, Mokoshia gen. nov. and Zemynaea gen. nov. using orthogonal and non-orthogonal genome-based approaches.</title>
        <authorList>
            <person name="Bowman J.P."/>
        </authorList>
    </citation>
    <scope>NUCLEOTIDE SEQUENCE</scope>
    <source>
        <strain evidence="2">LMG 11547</strain>
    </source>
</reference>
<accession>A0ABT2C4R3</accession>
<keyword evidence="1" id="KW-0732">Signal</keyword>
<keyword evidence="3" id="KW-1185">Reference proteome</keyword>
<organism evidence="2 3">
    <name type="scientific">Telluria mixta</name>
    <dbReference type="NCBI Taxonomy" id="34071"/>
    <lineage>
        <taxon>Bacteria</taxon>
        <taxon>Pseudomonadati</taxon>
        <taxon>Pseudomonadota</taxon>
        <taxon>Betaproteobacteria</taxon>
        <taxon>Burkholderiales</taxon>
        <taxon>Oxalobacteraceae</taxon>
        <taxon>Telluria group</taxon>
        <taxon>Telluria</taxon>
    </lineage>
</organism>
<dbReference type="RefSeq" id="WP_259450694.1">
    <property type="nucleotide sequence ID" value="NZ_CP119520.1"/>
</dbReference>
<comment type="caution">
    <text evidence="2">The sequence shown here is derived from an EMBL/GenBank/DDBJ whole genome shotgun (WGS) entry which is preliminary data.</text>
</comment>
<dbReference type="SUPFAM" id="SSF49299">
    <property type="entry name" value="PKD domain"/>
    <property type="match status" value="1"/>
</dbReference>
<evidence type="ECO:0000313" key="3">
    <source>
        <dbReference type="Proteomes" id="UP001165263"/>
    </source>
</evidence>
<dbReference type="InterPro" id="IPR035986">
    <property type="entry name" value="PKD_dom_sf"/>
</dbReference>
<dbReference type="InterPro" id="IPR013783">
    <property type="entry name" value="Ig-like_fold"/>
</dbReference>
<gene>
    <name evidence="2" type="ORF">NX786_20135</name>
</gene>
<name>A0ABT2C4R3_9BURK</name>